<protein>
    <submittedName>
        <fullName evidence="1">Uncharacterized protein</fullName>
    </submittedName>
</protein>
<proteinExistence type="predicted"/>
<organism evidence="1 2">
    <name type="scientific">Ephemerocybe angulata</name>
    <dbReference type="NCBI Taxonomy" id="980116"/>
    <lineage>
        <taxon>Eukaryota</taxon>
        <taxon>Fungi</taxon>
        <taxon>Dikarya</taxon>
        <taxon>Basidiomycota</taxon>
        <taxon>Agaricomycotina</taxon>
        <taxon>Agaricomycetes</taxon>
        <taxon>Agaricomycetidae</taxon>
        <taxon>Agaricales</taxon>
        <taxon>Agaricineae</taxon>
        <taxon>Psathyrellaceae</taxon>
        <taxon>Ephemerocybe</taxon>
    </lineage>
</organism>
<dbReference type="AlphaFoldDB" id="A0A8H5F446"/>
<evidence type="ECO:0000313" key="1">
    <source>
        <dbReference type="EMBL" id="KAF5323125.1"/>
    </source>
</evidence>
<comment type="caution">
    <text evidence="1">The sequence shown here is derived from an EMBL/GenBank/DDBJ whole genome shotgun (WGS) entry which is preliminary data.</text>
</comment>
<evidence type="ECO:0000313" key="2">
    <source>
        <dbReference type="Proteomes" id="UP000541558"/>
    </source>
</evidence>
<dbReference type="EMBL" id="JAACJK010000167">
    <property type="protein sequence ID" value="KAF5323125.1"/>
    <property type="molecule type" value="Genomic_DNA"/>
</dbReference>
<keyword evidence="2" id="KW-1185">Reference proteome</keyword>
<reference evidence="1 2" key="1">
    <citation type="journal article" date="2020" name="ISME J.">
        <title>Uncovering the hidden diversity of litter-decomposition mechanisms in mushroom-forming fungi.</title>
        <authorList>
            <person name="Floudas D."/>
            <person name="Bentzer J."/>
            <person name="Ahren D."/>
            <person name="Johansson T."/>
            <person name="Persson P."/>
            <person name="Tunlid A."/>
        </authorList>
    </citation>
    <scope>NUCLEOTIDE SEQUENCE [LARGE SCALE GENOMIC DNA]</scope>
    <source>
        <strain evidence="1 2">CBS 175.51</strain>
    </source>
</reference>
<gene>
    <name evidence="1" type="ORF">D9611_009263</name>
</gene>
<sequence>MLSQTEPSPTQFTSIPQPASLIIMSPCLMPATMTNAAAASLAPAETSATAANLSSPT</sequence>
<accession>A0A8H5F446</accession>
<name>A0A8H5F446_9AGAR</name>
<dbReference type="Proteomes" id="UP000541558">
    <property type="component" value="Unassembled WGS sequence"/>
</dbReference>